<dbReference type="Pfam" id="PF00072">
    <property type="entry name" value="Response_reg"/>
    <property type="match status" value="1"/>
</dbReference>
<gene>
    <name evidence="2" type="ORF">S01H4_57766</name>
</gene>
<dbReference type="InterPro" id="IPR011006">
    <property type="entry name" value="CheY-like_superfamily"/>
</dbReference>
<reference evidence="2" key="1">
    <citation type="journal article" date="2014" name="Front. Microbiol.">
        <title>High frequency of phylogenetically diverse reductive dehalogenase-homologous genes in deep subseafloor sedimentary metagenomes.</title>
        <authorList>
            <person name="Kawai M."/>
            <person name="Futagami T."/>
            <person name="Toyoda A."/>
            <person name="Takaki Y."/>
            <person name="Nishi S."/>
            <person name="Hori S."/>
            <person name="Arai W."/>
            <person name="Tsubouchi T."/>
            <person name="Morono Y."/>
            <person name="Uchiyama I."/>
            <person name="Ito T."/>
            <person name="Fujiyama A."/>
            <person name="Inagaki F."/>
            <person name="Takami H."/>
        </authorList>
    </citation>
    <scope>NUCLEOTIDE SEQUENCE</scope>
    <source>
        <strain evidence="2">Expedition CK06-06</strain>
    </source>
</reference>
<comment type="caution">
    <text evidence="2">The sequence shown here is derived from an EMBL/GenBank/DDBJ whole genome shotgun (WGS) entry which is preliminary data.</text>
</comment>
<accession>X1CPN2</accession>
<organism evidence="2">
    <name type="scientific">marine sediment metagenome</name>
    <dbReference type="NCBI Taxonomy" id="412755"/>
    <lineage>
        <taxon>unclassified sequences</taxon>
        <taxon>metagenomes</taxon>
        <taxon>ecological metagenomes</taxon>
    </lineage>
</organism>
<dbReference type="GO" id="GO:0000160">
    <property type="term" value="P:phosphorelay signal transduction system"/>
    <property type="evidence" value="ECO:0007669"/>
    <property type="project" value="InterPro"/>
</dbReference>
<feature type="domain" description="Response regulatory" evidence="1">
    <location>
        <begin position="1"/>
        <end position="62"/>
    </location>
</feature>
<dbReference type="PROSITE" id="PS50110">
    <property type="entry name" value="RESPONSE_REGULATORY"/>
    <property type="match status" value="1"/>
</dbReference>
<name>X1CPN2_9ZZZZ</name>
<dbReference type="InterPro" id="IPR001789">
    <property type="entry name" value="Sig_transdc_resp-reg_receiver"/>
</dbReference>
<sequence length="68" mass="7471">PEKGGIETIEDLLKVDPKAIIVVVSALGQEALVLEAAKKGAKDFIQKPFKTEQIVEVMERILKIKGKK</sequence>
<dbReference type="SUPFAM" id="SSF52172">
    <property type="entry name" value="CheY-like"/>
    <property type="match status" value="1"/>
</dbReference>
<evidence type="ECO:0000313" key="2">
    <source>
        <dbReference type="EMBL" id="GAH09757.1"/>
    </source>
</evidence>
<protein>
    <recommendedName>
        <fullName evidence="1">Response regulatory domain-containing protein</fullName>
    </recommendedName>
</protein>
<dbReference type="Gene3D" id="3.40.50.2300">
    <property type="match status" value="1"/>
</dbReference>
<dbReference type="EMBL" id="BART01033661">
    <property type="protein sequence ID" value="GAH09757.1"/>
    <property type="molecule type" value="Genomic_DNA"/>
</dbReference>
<proteinExistence type="predicted"/>
<evidence type="ECO:0000259" key="1">
    <source>
        <dbReference type="PROSITE" id="PS50110"/>
    </source>
</evidence>
<feature type="non-terminal residue" evidence="2">
    <location>
        <position position="1"/>
    </location>
</feature>
<dbReference type="AlphaFoldDB" id="X1CPN2"/>